<proteinExistence type="predicted"/>
<name>A0A4Q0MAY6_9SPHI</name>
<sequence length="156" mass="18167">MEYKKPKGFSERDSVTSIKCKDARLYLPTVLIYSITNKDSSIIIGFGDFIRYGGQHDYDPVVNMLRRKKNEADSVYFRPIVYDQKTARSEFNGDLAVQYSPHCSDPFLKKYNNDRYILVGKKGVGEFTVVFYFTDRAKERALNMIKNTSEILRFKD</sequence>
<evidence type="ECO:0000313" key="2">
    <source>
        <dbReference type="Proteomes" id="UP000290848"/>
    </source>
</evidence>
<dbReference type="Proteomes" id="UP000290848">
    <property type="component" value="Unassembled WGS sequence"/>
</dbReference>
<accession>A0A4Q0MAY6</accession>
<dbReference type="AlphaFoldDB" id="A0A4Q0MAY6"/>
<comment type="caution">
    <text evidence="1">The sequence shown here is derived from an EMBL/GenBank/DDBJ whole genome shotgun (WGS) entry which is preliminary data.</text>
</comment>
<reference evidence="1 2" key="1">
    <citation type="submission" date="2018-12" db="EMBL/GenBank/DDBJ databases">
        <title>The Draft Genome Sequence of the Soil Bacterium Pedobacter tournemirensis R1.</title>
        <authorList>
            <person name="He J."/>
        </authorList>
    </citation>
    <scope>NUCLEOTIDE SEQUENCE [LARGE SCALE GENOMIC DNA]</scope>
    <source>
        <strain evidence="1 2">R1</strain>
    </source>
</reference>
<gene>
    <name evidence="1" type="ORF">EKH83_06900</name>
</gene>
<dbReference type="EMBL" id="RXOC01000004">
    <property type="protein sequence ID" value="RXF70374.1"/>
    <property type="molecule type" value="Genomic_DNA"/>
</dbReference>
<evidence type="ECO:0000313" key="1">
    <source>
        <dbReference type="EMBL" id="RXF70374.1"/>
    </source>
</evidence>
<dbReference type="RefSeq" id="WP_128768680.1">
    <property type="nucleotide sequence ID" value="NZ_RXOC01000004.1"/>
</dbReference>
<organism evidence="1 2">
    <name type="scientific">Arcticibacter tournemirensis</name>
    <dbReference type="NCBI Taxonomy" id="699437"/>
    <lineage>
        <taxon>Bacteria</taxon>
        <taxon>Pseudomonadati</taxon>
        <taxon>Bacteroidota</taxon>
        <taxon>Sphingobacteriia</taxon>
        <taxon>Sphingobacteriales</taxon>
        <taxon>Sphingobacteriaceae</taxon>
        <taxon>Arcticibacter</taxon>
    </lineage>
</organism>
<protein>
    <submittedName>
        <fullName evidence="1">Uncharacterized protein</fullName>
    </submittedName>
</protein>